<feature type="compositionally biased region" description="Low complexity" evidence="1">
    <location>
        <begin position="268"/>
        <end position="280"/>
    </location>
</feature>
<feature type="transmembrane region" description="Helical" evidence="2">
    <location>
        <begin position="169"/>
        <end position="193"/>
    </location>
</feature>
<keyword evidence="4" id="KW-1185">Reference proteome</keyword>
<name>A0AAN8WL47_HALRR</name>
<dbReference type="Proteomes" id="UP001381693">
    <property type="component" value="Unassembled WGS sequence"/>
</dbReference>
<evidence type="ECO:0000313" key="3">
    <source>
        <dbReference type="EMBL" id="KAK7006078.1"/>
    </source>
</evidence>
<feature type="region of interest" description="Disordered" evidence="1">
    <location>
        <begin position="268"/>
        <end position="318"/>
    </location>
</feature>
<dbReference type="PANTHER" id="PTHR33538">
    <property type="entry name" value="PROTEIN GAMETE EXPRESSED 1"/>
    <property type="match status" value="1"/>
</dbReference>
<feature type="compositionally biased region" description="Acidic residues" evidence="1">
    <location>
        <begin position="290"/>
        <end position="299"/>
    </location>
</feature>
<keyword evidence="2" id="KW-0812">Transmembrane</keyword>
<evidence type="ECO:0000256" key="1">
    <source>
        <dbReference type="SAM" id="MobiDB-lite"/>
    </source>
</evidence>
<gene>
    <name evidence="3" type="ORF">SK128_009045</name>
</gene>
<protein>
    <recommendedName>
        <fullName evidence="5">Protein brambleberry</fullName>
    </recommendedName>
</protein>
<evidence type="ECO:0008006" key="5">
    <source>
        <dbReference type="Google" id="ProtNLM"/>
    </source>
</evidence>
<evidence type="ECO:0000313" key="4">
    <source>
        <dbReference type="Proteomes" id="UP001381693"/>
    </source>
</evidence>
<dbReference type="PANTHER" id="PTHR33538:SF1">
    <property type="entry name" value="PROTEIN BRAMBLEBERRY"/>
    <property type="match status" value="1"/>
</dbReference>
<organism evidence="3 4">
    <name type="scientific">Halocaridina rubra</name>
    <name type="common">Hawaiian red shrimp</name>
    <dbReference type="NCBI Taxonomy" id="373956"/>
    <lineage>
        <taxon>Eukaryota</taxon>
        <taxon>Metazoa</taxon>
        <taxon>Ecdysozoa</taxon>
        <taxon>Arthropoda</taxon>
        <taxon>Crustacea</taxon>
        <taxon>Multicrustacea</taxon>
        <taxon>Malacostraca</taxon>
        <taxon>Eumalacostraca</taxon>
        <taxon>Eucarida</taxon>
        <taxon>Decapoda</taxon>
        <taxon>Pleocyemata</taxon>
        <taxon>Caridea</taxon>
        <taxon>Atyoidea</taxon>
        <taxon>Atyidae</taxon>
        <taxon>Halocaridina</taxon>
    </lineage>
</organism>
<reference evidence="3 4" key="1">
    <citation type="submission" date="2023-11" db="EMBL/GenBank/DDBJ databases">
        <title>Halocaridina rubra genome assembly.</title>
        <authorList>
            <person name="Smith C."/>
        </authorList>
    </citation>
    <scope>NUCLEOTIDE SEQUENCE [LARGE SCALE GENOMIC DNA]</scope>
    <source>
        <strain evidence="3">EP-1</strain>
        <tissue evidence="3">Whole</tissue>
    </source>
</reference>
<evidence type="ECO:0000256" key="2">
    <source>
        <dbReference type="SAM" id="Phobius"/>
    </source>
</evidence>
<keyword evidence="2" id="KW-0472">Membrane</keyword>
<dbReference type="EMBL" id="JAXCGZ010023728">
    <property type="protein sequence ID" value="KAK7006078.1"/>
    <property type="molecule type" value="Genomic_DNA"/>
</dbReference>
<sequence>MSELQKQQQQLSSAQQSVQKYVASNLRELHKEKMMIAGGQGELALITGSIKKKLDEARAQLSSQEESQRDIHNQILLDLAVIQENALEVWKKLDASTSNILNTHEQTIEQYSRLTQKLNEMNATVHDLMAVLYSTRGIVEDKLSWISQLLGGTDDTVQKVYSCVLHAGYFLISMLAASFLQVPYLTRVVLVVLVPLNALSEIKTDSSLEFSTLTTLLAICVLVNLSLSLIVNMYRQHRNQTSIRREADKFLKYKIPETLSHSTIDVMNNSSRNESVNNRSFMSNGKSVGDESDEYSSDEEQVHTPLTKSAGLTFLRKT</sequence>
<proteinExistence type="predicted"/>
<dbReference type="AlphaFoldDB" id="A0AAN8WL47"/>
<keyword evidence="2" id="KW-1133">Transmembrane helix</keyword>
<feature type="transmembrane region" description="Helical" evidence="2">
    <location>
        <begin position="213"/>
        <end position="234"/>
    </location>
</feature>
<comment type="caution">
    <text evidence="3">The sequence shown here is derived from an EMBL/GenBank/DDBJ whole genome shotgun (WGS) entry which is preliminary data.</text>
</comment>
<accession>A0AAN8WL47</accession>
<dbReference type="InterPro" id="IPR040346">
    <property type="entry name" value="GEX1/Brambleberry"/>
</dbReference>